<keyword evidence="3" id="KW-0238">DNA-binding</keyword>
<organism evidence="6 7">
    <name type="scientific">Roseibium algicola</name>
    <dbReference type="NCBI Taxonomy" id="2857014"/>
    <lineage>
        <taxon>Bacteria</taxon>
        <taxon>Pseudomonadati</taxon>
        <taxon>Pseudomonadota</taxon>
        <taxon>Alphaproteobacteria</taxon>
        <taxon>Hyphomicrobiales</taxon>
        <taxon>Stappiaceae</taxon>
        <taxon>Roseibium</taxon>
    </lineage>
</organism>
<sequence length="296" mass="32796">MRRNHLADLNVFLEVVEQGGFTRAAARLGTSQSAVSNSVKRLEAALGLRLLNRTTRKVSLTQAGERLADGLAVPLEEIDDQIAALSSLREEPSGLIRIAAPALAAETILWPRLSPLLVQHPDLRIELIVESRLTDIVAERFDAGVRLGESIDRDMIAVRIGPDLRMALVCSPSYLDAVSPPEHPRDLVEHNCINLRLETLGGYYVWEFEKEGRALNVRVDGRTAFNTPRLCCAAAVAGQGFTLLPEDHVQEDIASGRLVRLFEDWCSPFAGYHLYFPNRRQSSAALQSVVKTLRLR</sequence>
<comment type="similarity">
    <text evidence="1">Belongs to the LysR transcriptional regulatory family.</text>
</comment>
<dbReference type="InterPro" id="IPR058163">
    <property type="entry name" value="LysR-type_TF_proteobact-type"/>
</dbReference>
<dbReference type="PRINTS" id="PR00039">
    <property type="entry name" value="HTHLYSR"/>
</dbReference>
<dbReference type="InterPro" id="IPR036388">
    <property type="entry name" value="WH-like_DNA-bd_sf"/>
</dbReference>
<dbReference type="PROSITE" id="PS50931">
    <property type="entry name" value="HTH_LYSR"/>
    <property type="match status" value="1"/>
</dbReference>
<dbReference type="CDD" id="cd08474">
    <property type="entry name" value="PBP2_CrgA_like_5"/>
    <property type="match status" value="1"/>
</dbReference>
<evidence type="ECO:0000313" key="6">
    <source>
        <dbReference type="EMBL" id="AQQ04538.1"/>
    </source>
</evidence>
<name>A0ABN4WYQ5_9HYPH</name>
<keyword evidence="4" id="KW-0804">Transcription</keyword>
<dbReference type="InterPro" id="IPR000847">
    <property type="entry name" value="LysR_HTH_N"/>
</dbReference>
<feature type="domain" description="HTH lysR-type" evidence="5">
    <location>
        <begin position="1"/>
        <end position="61"/>
    </location>
</feature>
<dbReference type="InterPro" id="IPR036390">
    <property type="entry name" value="WH_DNA-bd_sf"/>
</dbReference>
<dbReference type="Pfam" id="PF00126">
    <property type="entry name" value="HTH_1"/>
    <property type="match status" value="1"/>
</dbReference>
<reference evidence="6 7" key="1">
    <citation type="submission" date="2017-02" db="EMBL/GenBank/DDBJ databases">
        <authorList>
            <person name="Jeong S."/>
        </authorList>
    </citation>
    <scope>NUCLEOTIDE SEQUENCE [LARGE SCALE GENOMIC DNA]</scope>
    <source>
        <strain evidence="6 7">RMAR6-6</strain>
    </source>
</reference>
<keyword evidence="7" id="KW-1185">Reference proteome</keyword>
<dbReference type="SUPFAM" id="SSF46785">
    <property type="entry name" value="Winged helix' DNA-binding domain"/>
    <property type="match status" value="1"/>
</dbReference>
<dbReference type="Proteomes" id="UP000188174">
    <property type="component" value="Chromosome"/>
</dbReference>
<dbReference type="EMBL" id="CP019630">
    <property type="protein sequence ID" value="AQQ04538.1"/>
    <property type="molecule type" value="Genomic_DNA"/>
</dbReference>
<dbReference type="RefSeq" id="WP_062486532.1">
    <property type="nucleotide sequence ID" value="NZ_CP019630.1"/>
</dbReference>
<evidence type="ECO:0000256" key="1">
    <source>
        <dbReference type="ARBA" id="ARBA00009437"/>
    </source>
</evidence>
<dbReference type="Pfam" id="PF03466">
    <property type="entry name" value="LysR_substrate"/>
    <property type="match status" value="1"/>
</dbReference>
<accession>A0ABN4WYQ5</accession>
<evidence type="ECO:0000259" key="5">
    <source>
        <dbReference type="PROSITE" id="PS50931"/>
    </source>
</evidence>
<dbReference type="SUPFAM" id="SSF53850">
    <property type="entry name" value="Periplasmic binding protein-like II"/>
    <property type="match status" value="1"/>
</dbReference>
<evidence type="ECO:0000313" key="7">
    <source>
        <dbReference type="Proteomes" id="UP000188174"/>
    </source>
</evidence>
<dbReference type="Gene3D" id="1.10.10.10">
    <property type="entry name" value="Winged helix-like DNA-binding domain superfamily/Winged helix DNA-binding domain"/>
    <property type="match status" value="1"/>
</dbReference>
<dbReference type="InterPro" id="IPR005119">
    <property type="entry name" value="LysR_subst-bd"/>
</dbReference>
<proteinExistence type="inferred from homology"/>
<evidence type="ECO:0000256" key="4">
    <source>
        <dbReference type="ARBA" id="ARBA00023163"/>
    </source>
</evidence>
<dbReference type="PANTHER" id="PTHR30537">
    <property type="entry name" value="HTH-TYPE TRANSCRIPTIONAL REGULATOR"/>
    <property type="match status" value="1"/>
</dbReference>
<dbReference type="PANTHER" id="PTHR30537:SF1">
    <property type="entry name" value="HTH-TYPE TRANSCRIPTIONAL REGULATOR PGRR"/>
    <property type="match status" value="1"/>
</dbReference>
<gene>
    <name evidence="6" type="ORF">B0E33_13890</name>
</gene>
<keyword evidence="2" id="KW-0805">Transcription regulation</keyword>
<evidence type="ECO:0000256" key="3">
    <source>
        <dbReference type="ARBA" id="ARBA00023125"/>
    </source>
</evidence>
<evidence type="ECO:0000256" key="2">
    <source>
        <dbReference type="ARBA" id="ARBA00023015"/>
    </source>
</evidence>
<protein>
    <submittedName>
        <fullName evidence="6">LysR family transcriptional regulator</fullName>
    </submittedName>
</protein>
<dbReference type="Gene3D" id="3.40.190.290">
    <property type="match status" value="1"/>
</dbReference>